<evidence type="ECO:0000313" key="2">
    <source>
        <dbReference type="EMBL" id="RKP16968.1"/>
    </source>
</evidence>
<dbReference type="EMBL" id="ML006111">
    <property type="protein sequence ID" value="RKP16968.1"/>
    <property type="molecule type" value="Genomic_DNA"/>
</dbReference>
<evidence type="ECO:0000313" key="3">
    <source>
        <dbReference type="Proteomes" id="UP000281549"/>
    </source>
</evidence>
<name>A0A4P9YCR3_ROZAC</name>
<evidence type="ECO:0000256" key="1">
    <source>
        <dbReference type="SAM" id="SignalP"/>
    </source>
</evidence>
<dbReference type="Proteomes" id="UP000281549">
    <property type="component" value="Unassembled WGS sequence"/>
</dbReference>
<gene>
    <name evidence="2" type="ORF">ROZALSC1DRAFT_31189</name>
</gene>
<feature type="chain" id="PRO_5020469740" evidence="1">
    <location>
        <begin position="20"/>
        <end position="741"/>
    </location>
</feature>
<feature type="signal peptide" evidence="1">
    <location>
        <begin position="1"/>
        <end position="19"/>
    </location>
</feature>
<dbReference type="AlphaFoldDB" id="A0A4P9YCR3"/>
<reference evidence="3" key="1">
    <citation type="journal article" date="2018" name="Nat. Microbiol.">
        <title>Leveraging single-cell genomics to expand the fungal tree of life.</title>
        <authorList>
            <person name="Ahrendt S.R."/>
            <person name="Quandt C.A."/>
            <person name="Ciobanu D."/>
            <person name="Clum A."/>
            <person name="Salamov A."/>
            <person name="Andreopoulos B."/>
            <person name="Cheng J.F."/>
            <person name="Woyke T."/>
            <person name="Pelin A."/>
            <person name="Henrissat B."/>
            <person name="Reynolds N.K."/>
            <person name="Benny G.L."/>
            <person name="Smith M.E."/>
            <person name="James T.Y."/>
            <person name="Grigoriev I.V."/>
        </authorList>
    </citation>
    <scope>NUCLEOTIDE SEQUENCE [LARGE SCALE GENOMIC DNA]</scope>
    <source>
        <strain evidence="3">CSF55</strain>
    </source>
</reference>
<accession>A0A4P9YCR3</accession>
<protein>
    <submittedName>
        <fullName evidence="2">Uncharacterized protein</fullName>
    </submittedName>
</protein>
<proteinExistence type="predicted"/>
<sequence length="741" mass="86057">MLLGSFLVFCVNCALFGLAFEISSIYELRKNEVEIAIVPAVVLGDDVVFEEILKTNRYLISKKYYRSMTLLSISCLFGQHEISKKIVKKTDVNYLFEKDESGNSSFHYCKDQMTFEFLEEKADLALRKLKLARICITQLVQDHTVISSWTCLDNGMMKLKNIVSKQEVEAPCFERYKHKPVEYIKSFWPGRDNEKECPFEILNNSVHRERIFRLDSSGVVKYLSRVYKICREDNFKRNSVDDTFDIYGDMQDDEIKYDVLYDKYDGDEGTIQKIQTLWSKRGCVSRIETIFKNDTRLAKRFTETVQRLNSVDLQIFFSTIIPVDELEMKINVYEGHNILRSDYGYLCGDVYLSHRDCSVSEWTFDRSKCLINGKVDMDCFEVTENDLKDNQSENFKMLDEIWKSNKCDMSFAFITSKIYFSDEIVKEEEQVRSKEFWIGPSSKIASRIHLLRINLSPACSSEAYQASKTEKISTFQDDCCKTGNEVVTTKLFIPFEDTPIVTTFERACDQSYYTLMSSENQDSCLSQLWIATGCTKPFPGKEVIFKAAYYTKDTLDFFKTEFVRLEYSEKFFQQSSICLEATESDHEFRDSLDVSDFFNIPFSSPTLVNTMFGEWIETFPNVNLNIKPLEFSFSSIVNSISNRANVLPDNGVPNHENLIRDNEGTEFITGNDDFVLSNNGFDYIYEADDELLYDEEEDNFAMEKNTEILFMPNNHVANEFDVPEGFGLKLKSPKFRMSMFN</sequence>
<keyword evidence="1" id="KW-0732">Signal</keyword>
<organism evidence="2 3">
    <name type="scientific">Rozella allomycis (strain CSF55)</name>
    <dbReference type="NCBI Taxonomy" id="988480"/>
    <lineage>
        <taxon>Eukaryota</taxon>
        <taxon>Fungi</taxon>
        <taxon>Fungi incertae sedis</taxon>
        <taxon>Cryptomycota</taxon>
        <taxon>Cryptomycota incertae sedis</taxon>
        <taxon>Rozella</taxon>
    </lineage>
</organism>